<name>A0ABP6LGS8_9ACTN</name>
<keyword evidence="1" id="KW-0812">Transmembrane</keyword>
<dbReference type="EMBL" id="BAAAUF010000018">
    <property type="protein sequence ID" value="GAA3042994.1"/>
    <property type="molecule type" value="Genomic_DNA"/>
</dbReference>
<comment type="caution">
    <text evidence="2">The sequence shown here is derived from an EMBL/GenBank/DDBJ whole genome shotgun (WGS) entry which is preliminary data.</text>
</comment>
<protein>
    <recommendedName>
        <fullName evidence="4">SpdD protein</fullName>
    </recommendedName>
</protein>
<evidence type="ECO:0008006" key="4">
    <source>
        <dbReference type="Google" id="ProtNLM"/>
    </source>
</evidence>
<reference evidence="3" key="1">
    <citation type="journal article" date="2019" name="Int. J. Syst. Evol. Microbiol.">
        <title>The Global Catalogue of Microorganisms (GCM) 10K type strain sequencing project: providing services to taxonomists for standard genome sequencing and annotation.</title>
        <authorList>
            <consortium name="The Broad Institute Genomics Platform"/>
            <consortium name="The Broad Institute Genome Sequencing Center for Infectious Disease"/>
            <person name="Wu L."/>
            <person name="Ma J."/>
        </authorList>
    </citation>
    <scope>NUCLEOTIDE SEQUENCE [LARGE SCALE GENOMIC DNA]</scope>
    <source>
        <strain evidence="3">JCM 9091</strain>
    </source>
</reference>
<gene>
    <name evidence="2" type="ORF">GCM10010448_27190</name>
</gene>
<dbReference type="Proteomes" id="UP001501532">
    <property type="component" value="Unassembled WGS sequence"/>
</dbReference>
<proteinExistence type="predicted"/>
<organism evidence="2 3">
    <name type="scientific">Streptomyces glomeratus</name>
    <dbReference type="NCBI Taxonomy" id="284452"/>
    <lineage>
        <taxon>Bacteria</taxon>
        <taxon>Bacillati</taxon>
        <taxon>Actinomycetota</taxon>
        <taxon>Actinomycetes</taxon>
        <taxon>Kitasatosporales</taxon>
        <taxon>Streptomycetaceae</taxon>
        <taxon>Streptomyces</taxon>
    </lineage>
</organism>
<evidence type="ECO:0000256" key="1">
    <source>
        <dbReference type="SAM" id="Phobius"/>
    </source>
</evidence>
<evidence type="ECO:0000313" key="3">
    <source>
        <dbReference type="Proteomes" id="UP001501532"/>
    </source>
</evidence>
<keyword evidence="1" id="KW-0472">Membrane</keyword>
<feature type="transmembrane region" description="Helical" evidence="1">
    <location>
        <begin position="36"/>
        <end position="60"/>
    </location>
</feature>
<accession>A0ABP6LGS8</accession>
<sequence>MVAAVPPASGAPPGPPIVPTYAWTRKVPHINVAPPAGIILCVVIGTTTVLLTVVITIAALPDGVLAQLLI</sequence>
<keyword evidence="1" id="KW-1133">Transmembrane helix</keyword>
<keyword evidence="3" id="KW-1185">Reference proteome</keyword>
<evidence type="ECO:0000313" key="2">
    <source>
        <dbReference type="EMBL" id="GAA3042994.1"/>
    </source>
</evidence>